<dbReference type="Pfam" id="PF08282">
    <property type="entry name" value="Hydrolase_3"/>
    <property type="match status" value="1"/>
</dbReference>
<proteinExistence type="inferred from homology"/>
<dbReference type="Gene3D" id="3.40.390.30">
    <property type="entry name" value="Metalloproteases ('zincins'), catalytic domain"/>
    <property type="match status" value="1"/>
</dbReference>
<accession>A0AAV1IFX8</accession>
<dbReference type="SUPFAM" id="SSF55486">
    <property type="entry name" value="Metalloproteases ('zincins'), catalytic domain"/>
    <property type="match status" value="1"/>
</dbReference>
<dbReference type="AlphaFoldDB" id="A0AAV1IFX8"/>
<evidence type="ECO:0000313" key="8">
    <source>
        <dbReference type="EMBL" id="CAK0784895.1"/>
    </source>
</evidence>
<reference evidence="8 9" key="1">
    <citation type="submission" date="2023-10" db="EMBL/GenBank/DDBJ databases">
        <authorList>
            <person name="Maclean D."/>
            <person name="Macfadyen A."/>
        </authorList>
    </citation>
    <scope>NUCLEOTIDE SEQUENCE [LARGE SCALE GENOMIC DNA]</scope>
</reference>
<keyword evidence="9" id="KW-1185">Reference proteome</keyword>
<evidence type="ECO:0000256" key="1">
    <source>
        <dbReference type="ARBA" id="ARBA00001947"/>
    </source>
</evidence>
<dbReference type="Gene3D" id="3.40.50.1000">
    <property type="entry name" value="HAD superfamily/HAD-like"/>
    <property type="match status" value="1"/>
</dbReference>
<keyword evidence="5" id="KW-0255">Endonuclease</keyword>
<dbReference type="InterPro" id="IPR023091">
    <property type="entry name" value="MetalPrtase_cat_dom_sf_prd"/>
</dbReference>
<comment type="caution">
    <text evidence="8">The sequence shown here is derived from an EMBL/GenBank/DDBJ whole genome shotgun (WGS) entry which is preliminary data.</text>
</comment>
<dbReference type="NCBIfam" id="TIGR00099">
    <property type="entry name" value="Cof-subfamily"/>
    <property type="match status" value="1"/>
</dbReference>
<dbReference type="SFLD" id="SFLDS00003">
    <property type="entry name" value="Haloacid_Dehalogenase"/>
    <property type="match status" value="1"/>
</dbReference>
<evidence type="ECO:0000256" key="2">
    <source>
        <dbReference type="ARBA" id="ARBA00010875"/>
    </source>
</evidence>
<evidence type="ECO:0000256" key="3">
    <source>
        <dbReference type="ARBA" id="ARBA00022722"/>
    </source>
</evidence>
<dbReference type="PANTHER" id="PTHR46986:SF1">
    <property type="entry name" value="ENDORIBONUCLEASE YBEY, CHLOROPLASTIC"/>
    <property type="match status" value="1"/>
</dbReference>
<keyword evidence="6" id="KW-0378">Hydrolase</keyword>
<keyword evidence="4" id="KW-0479">Metal-binding</keyword>
<dbReference type="InterPro" id="IPR002036">
    <property type="entry name" value="YbeY"/>
</dbReference>
<protein>
    <submittedName>
        <fullName evidence="8">Uncharacterized protein</fullName>
    </submittedName>
</protein>
<dbReference type="Proteomes" id="UP001314263">
    <property type="component" value="Unassembled WGS sequence"/>
</dbReference>
<dbReference type="NCBIfam" id="TIGR00043">
    <property type="entry name" value="rRNA maturation RNase YbeY"/>
    <property type="match status" value="1"/>
</dbReference>
<evidence type="ECO:0000256" key="7">
    <source>
        <dbReference type="ARBA" id="ARBA00022833"/>
    </source>
</evidence>
<dbReference type="SFLD" id="SFLDG01140">
    <property type="entry name" value="C2.B:_Phosphomannomutase_and_P"/>
    <property type="match status" value="1"/>
</dbReference>
<dbReference type="GO" id="GO:0004519">
    <property type="term" value="F:endonuclease activity"/>
    <property type="evidence" value="ECO:0007669"/>
    <property type="project" value="UniProtKB-KW"/>
</dbReference>
<evidence type="ECO:0000313" key="9">
    <source>
        <dbReference type="Proteomes" id="UP001314263"/>
    </source>
</evidence>
<gene>
    <name evidence="8" type="ORF">CVIRNUC_008100</name>
</gene>
<dbReference type="InterPro" id="IPR036412">
    <property type="entry name" value="HAD-like_sf"/>
</dbReference>
<keyword evidence="3" id="KW-0540">Nuclease</keyword>
<evidence type="ECO:0000256" key="5">
    <source>
        <dbReference type="ARBA" id="ARBA00022759"/>
    </source>
</evidence>
<dbReference type="GO" id="GO:0046872">
    <property type="term" value="F:metal ion binding"/>
    <property type="evidence" value="ECO:0007669"/>
    <property type="project" value="UniProtKB-KW"/>
</dbReference>
<dbReference type="PROSITE" id="PS01306">
    <property type="entry name" value="UPF0054"/>
    <property type="match status" value="1"/>
</dbReference>
<name>A0AAV1IFX8_9CHLO</name>
<dbReference type="InterPro" id="IPR020549">
    <property type="entry name" value="YbeY_CS"/>
</dbReference>
<dbReference type="Gene3D" id="3.30.1240.10">
    <property type="match status" value="1"/>
</dbReference>
<dbReference type="GO" id="GO:0006364">
    <property type="term" value="P:rRNA processing"/>
    <property type="evidence" value="ECO:0007669"/>
    <property type="project" value="InterPro"/>
</dbReference>
<dbReference type="Pfam" id="PF02130">
    <property type="entry name" value="YbeY"/>
    <property type="match status" value="1"/>
</dbReference>
<dbReference type="GO" id="GO:0004222">
    <property type="term" value="F:metalloendopeptidase activity"/>
    <property type="evidence" value="ECO:0007669"/>
    <property type="project" value="InterPro"/>
</dbReference>
<comment type="similarity">
    <text evidence="2">Belongs to the endoribonuclease YbeY family.</text>
</comment>
<organism evidence="8 9">
    <name type="scientific">Coccomyxa viridis</name>
    <dbReference type="NCBI Taxonomy" id="1274662"/>
    <lineage>
        <taxon>Eukaryota</taxon>
        <taxon>Viridiplantae</taxon>
        <taxon>Chlorophyta</taxon>
        <taxon>core chlorophytes</taxon>
        <taxon>Trebouxiophyceae</taxon>
        <taxon>Trebouxiophyceae incertae sedis</taxon>
        <taxon>Coccomyxaceae</taxon>
        <taxon>Coccomyxa</taxon>
    </lineage>
</organism>
<dbReference type="InterPro" id="IPR000150">
    <property type="entry name" value="Cof"/>
</dbReference>
<comment type="cofactor">
    <cofactor evidence="1">
        <name>Zn(2+)</name>
        <dbReference type="ChEBI" id="CHEBI:29105"/>
    </cofactor>
</comment>
<sequence length="409" mass="43607">MERDSGDGCPVRMLGDLVLSLDTAARQARERRHSLQDECRVLLVHGILHLLGFDHEIGAEESIAMAEAERYILNSLQWEGQGLIEMASALEDSESSMDSGSEAIVWSESSSMASTSYDPDHAELPGAKARRAVSQIKLICIDMDGTLLDSNSKILPSSVSALKAALDADVMVCLATGKARPAAISALQSVGLAGKGLVVSTDGPGIFLQGLAVHGKDGRLLPGKNLPPSVVEQGFRFSTEQRIPLAGFLGDTCVTLFLTDELEELHQRYYEPLARIAGSLDEIVQGPPMKKLLFMTDPAVIDTQLKPLWQDMLDGQGAELMQAVPNMLEVVPSGVNKQVGLDLLLEDLQLPREAVMAIGDGGNDLHIVSHAGIGVAMGNAVPEVKAAATVIVSTNNEDGVAEAIERFVL</sequence>
<dbReference type="PANTHER" id="PTHR46986">
    <property type="entry name" value="ENDORIBONUCLEASE YBEY, CHLOROPLASTIC"/>
    <property type="match status" value="1"/>
</dbReference>
<evidence type="ECO:0000256" key="4">
    <source>
        <dbReference type="ARBA" id="ARBA00022723"/>
    </source>
</evidence>
<evidence type="ECO:0000256" key="6">
    <source>
        <dbReference type="ARBA" id="ARBA00022801"/>
    </source>
</evidence>
<keyword evidence="7" id="KW-0862">Zinc</keyword>
<dbReference type="InterPro" id="IPR023214">
    <property type="entry name" value="HAD_sf"/>
</dbReference>
<dbReference type="SUPFAM" id="SSF56784">
    <property type="entry name" value="HAD-like"/>
    <property type="match status" value="1"/>
</dbReference>
<dbReference type="EMBL" id="CAUYUE010000011">
    <property type="protein sequence ID" value="CAK0784895.1"/>
    <property type="molecule type" value="Genomic_DNA"/>
</dbReference>